<dbReference type="EMBL" id="HACA01026111">
    <property type="protein sequence ID" value="CDW43472.1"/>
    <property type="molecule type" value="Transcribed_RNA"/>
</dbReference>
<reference evidence="1" key="1">
    <citation type="submission" date="2014-05" db="EMBL/GenBank/DDBJ databases">
        <authorList>
            <person name="Chronopoulou M."/>
        </authorList>
    </citation>
    <scope>NUCLEOTIDE SEQUENCE</scope>
    <source>
        <tissue evidence="1">Whole organism</tissue>
    </source>
</reference>
<feature type="non-terminal residue" evidence="1">
    <location>
        <position position="1"/>
    </location>
</feature>
<dbReference type="AlphaFoldDB" id="A0A0K2V017"/>
<accession>A0A0K2V017</accession>
<sequence length="34" mass="4067">PAPFILEYNNNKKGERFITWSCQELKVVLFLLRV</sequence>
<evidence type="ECO:0000313" key="1">
    <source>
        <dbReference type="EMBL" id="CDW43472.1"/>
    </source>
</evidence>
<proteinExistence type="predicted"/>
<name>A0A0K2V017_LEPSM</name>
<protein>
    <submittedName>
        <fullName evidence="1">Uncharacterized protein</fullName>
    </submittedName>
</protein>
<organism evidence="1">
    <name type="scientific">Lepeophtheirus salmonis</name>
    <name type="common">Salmon louse</name>
    <name type="synonym">Caligus salmonis</name>
    <dbReference type="NCBI Taxonomy" id="72036"/>
    <lineage>
        <taxon>Eukaryota</taxon>
        <taxon>Metazoa</taxon>
        <taxon>Ecdysozoa</taxon>
        <taxon>Arthropoda</taxon>
        <taxon>Crustacea</taxon>
        <taxon>Multicrustacea</taxon>
        <taxon>Hexanauplia</taxon>
        <taxon>Copepoda</taxon>
        <taxon>Siphonostomatoida</taxon>
        <taxon>Caligidae</taxon>
        <taxon>Lepeophtheirus</taxon>
    </lineage>
</organism>